<keyword evidence="1" id="KW-0472">Membrane</keyword>
<evidence type="ECO:0000313" key="2">
    <source>
        <dbReference type="EMBL" id="CAD7045711.1"/>
    </source>
</evidence>
<keyword evidence="1" id="KW-1133">Transmembrane helix</keyword>
<comment type="caution">
    <text evidence="2">The sequence shown here is derived from an EMBL/GenBank/DDBJ whole genome shotgun (WGS) entry which is preliminary data.</text>
</comment>
<evidence type="ECO:0000256" key="1">
    <source>
        <dbReference type="SAM" id="Phobius"/>
    </source>
</evidence>
<keyword evidence="1" id="KW-0812">Transmembrane</keyword>
<dbReference type="Proteomes" id="UP000606921">
    <property type="component" value="Unassembled WGS sequence"/>
</dbReference>
<sequence>MPVCRSRDVLLRSAATTNRGAFVVSVVMLGWLEKIMART</sequence>
<organism evidence="2 3">
    <name type="scientific">Pseudorhizobium endolithicum</name>
    <dbReference type="NCBI Taxonomy" id="1191678"/>
    <lineage>
        <taxon>Bacteria</taxon>
        <taxon>Pseudomonadati</taxon>
        <taxon>Pseudomonadota</taxon>
        <taxon>Alphaproteobacteria</taxon>
        <taxon>Hyphomicrobiales</taxon>
        <taxon>Rhizobiaceae</taxon>
        <taxon>Rhizobium/Agrobacterium group</taxon>
        <taxon>Pseudorhizobium</taxon>
    </lineage>
</organism>
<evidence type="ECO:0000313" key="3">
    <source>
        <dbReference type="Proteomes" id="UP000606921"/>
    </source>
</evidence>
<name>A0ABM8PSA2_9HYPH</name>
<keyword evidence="3" id="KW-1185">Reference proteome</keyword>
<accession>A0ABM8PSA2</accession>
<feature type="transmembrane region" description="Helical" evidence="1">
    <location>
        <begin position="20"/>
        <end position="37"/>
    </location>
</feature>
<dbReference type="EMBL" id="CABFWF030000013">
    <property type="protein sequence ID" value="CAD7045711.1"/>
    <property type="molecule type" value="Genomic_DNA"/>
</dbReference>
<reference evidence="2 3" key="1">
    <citation type="submission" date="2020-11" db="EMBL/GenBank/DDBJ databases">
        <authorList>
            <person name="Lassalle F."/>
        </authorList>
    </citation>
    <scope>NUCLEOTIDE SEQUENCE [LARGE SCALE GENOMIC DNA]</scope>
    <source>
        <strain evidence="2 3">JC140</strain>
    </source>
</reference>
<gene>
    <name evidence="2" type="ORF">REJC140_03997</name>
</gene>
<protein>
    <submittedName>
        <fullName evidence="2">Uncharacterized protein</fullName>
    </submittedName>
</protein>
<proteinExistence type="predicted"/>